<sequence>MTDPSGQGGFAAASLRIRQELDATAAQDATALAAGGRAGFTLDPPQANAMLTEVSSILDELTDIQSQTRTLTSLKPPADDNVSTGYNKKLTSNISLLFGAVTPWTTAAAFDAAGEQMQALIDYLTTLQEKLNKALGKVQATEHDNKGAVDQAVPKTGGYM</sequence>
<protein>
    <recommendedName>
        <fullName evidence="3">PE family protein</fullName>
    </recommendedName>
</protein>
<proteinExistence type="predicted"/>
<dbReference type="STRING" id="394193.SAMN04489732_12096"/>
<accession>A0A1H8YK21</accession>
<dbReference type="AlphaFoldDB" id="A0A1H8YK21"/>
<dbReference type="Proteomes" id="UP000198582">
    <property type="component" value="Unassembled WGS sequence"/>
</dbReference>
<gene>
    <name evidence="1" type="ORF">SAMN04489732_12096</name>
</gene>
<evidence type="ECO:0000313" key="1">
    <source>
        <dbReference type="EMBL" id="SEP52433.1"/>
    </source>
</evidence>
<evidence type="ECO:0008006" key="3">
    <source>
        <dbReference type="Google" id="ProtNLM"/>
    </source>
</evidence>
<dbReference type="EMBL" id="FOEF01000020">
    <property type="protein sequence ID" value="SEP52433.1"/>
    <property type="molecule type" value="Genomic_DNA"/>
</dbReference>
<evidence type="ECO:0000313" key="2">
    <source>
        <dbReference type="Proteomes" id="UP000198582"/>
    </source>
</evidence>
<dbReference type="RefSeq" id="WP_091625687.1">
    <property type="nucleotide sequence ID" value="NZ_FOEF01000020.1"/>
</dbReference>
<name>A0A1H8YK21_9PSEU</name>
<organism evidence="1 2">
    <name type="scientific">Amycolatopsis saalfeldensis</name>
    <dbReference type="NCBI Taxonomy" id="394193"/>
    <lineage>
        <taxon>Bacteria</taxon>
        <taxon>Bacillati</taxon>
        <taxon>Actinomycetota</taxon>
        <taxon>Actinomycetes</taxon>
        <taxon>Pseudonocardiales</taxon>
        <taxon>Pseudonocardiaceae</taxon>
        <taxon>Amycolatopsis</taxon>
    </lineage>
</organism>
<keyword evidence="2" id="KW-1185">Reference proteome</keyword>
<reference evidence="1 2" key="1">
    <citation type="submission" date="2016-10" db="EMBL/GenBank/DDBJ databases">
        <authorList>
            <person name="de Groot N.N."/>
        </authorList>
    </citation>
    <scope>NUCLEOTIDE SEQUENCE [LARGE SCALE GENOMIC DNA]</scope>
    <source>
        <strain evidence="1 2">DSM 44993</strain>
    </source>
</reference>
<dbReference type="OrthoDB" id="9995268at2"/>